<keyword evidence="1" id="KW-0812">Transmembrane</keyword>
<feature type="transmembrane region" description="Helical" evidence="1">
    <location>
        <begin position="39"/>
        <end position="58"/>
    </location>
</feature>
<comment type="caution">
    <text evidence="2">The sequence shown here is derived from an EMBL/GenBank/DDBJ whole genome shotgun (WGS) entry which is preliminary data.</text>
</comment>
<proteinExistence type="predicted"/>
<reference evidence="3" key="1">
    <citation type="journal article" date="2019" name="Int. J. Syst. Evol. Microbiol.">
        <title>The Global Catalogue of Microorganisms (GCM) 10K type strain sequencing project: providing services to taxonomists for standard genome sequencing and annotation.</title>
        <authorList>
            <consortium name="The Broad Institute Genomics Platform"/>
            <consortium name="The Broad Institute Genome Sequencing Center for Infectious Disease"/>
            <person name="Wu L."/>
            <person name="Ma J."/>
        </authorList>
    </citation>
    <scope>NUCLEOTIDE SEQUENCE [LARGE SCALE GENOMIC DNA]</scope>
    <source>
        <strain evidence="3">CGMCC 1.12479</strain>
    </source>
</reference>
<dbReference type="RefSeq" id="WP_188440851.1">
    <property type="nucleotide sequence ID" value="NZ_BMFD01000003.1"/>
</dbReference>
<protein>
    <submittedName>
        <fullName evidence="2">Uncharacterized protein</fullName>
    </submittedName>
</protein>
<organism evidence="2 3">
    <name type="scientific">Belliella aquatica</name>
    <dbReference type="NCBI Taxonomy" id="1323734"/>
    <lineage>
        <taxon>Bacteria</taxon>
        <taxon>Pseudomonadati</taxon>
        <taxon>Bacteroidota</taxon>
        <taxon>Cytophagia</taxon>
        <taxon>Cytophagales</taxon>
        <taxon>Cyclobacteriaceae</taxon>
        <taxon>Belliella</taxon>
    </lineage>
</organism>
<dbReference type="Proteomes" id="UP000635885">
    <property type="component" value="Unassembled WGS sequence"/>
</dbReference>
<accession>A0ABQ1M9D5</accession>
<sequence>MKNTKKLILANVFAMLAVILFLTLGNTFGIEFGSASTSLLVKALFLLTPQVGFIYLYWMSLRSSEEGEIA</sequence>
<name>A0ABQ1M9D5_9BACT</name>
<gene>
    <name evidence="2" type="ORF">GCM10010993_12750</name>
</gene>
<keyword evidence="1" id="KW-0472">Membrane</keyword>
<evidence type="ECO:0000256" key="1">
    <source>
        <dbReference type="SAM" id="Phobius"/>
    </source>
</evidence>
<evidence type="ECO:0000313" key="3">
    <source>
        <dbReference type="Proteomes" id="UP000635885"/>
    </source>
</evidence>
<keyword evidence="1" id="KW-1133">Transmembrane helix</keyword>
<dbReference type="EMBL" id="BMFD01000003">
    <property type="protein sequence ID" value="GGC35273.1"/>
    <property type="molecule type" value="Genomic_DNA"/>
</dbReference>
<evidence type="ECO:0000313" key="2">
    <source>
        <dbReference type="EMBL" id="GGC35273.1"/>
    </source>
</evidence>
<keyword evidence="3" id="KW-1185">Reference proteome</keyword>